<keyword evidence="3" id="KW-0677">Repeat</keyword>
<dbReference type="PIRSF" id="PIRSF000441">
    <property type="entry name" value="CysE"/>
    <property type="match status" value="1"/>
</dbReference>
<accession>A0A2S0RGF3</accession>
<dbReference type="GO" id="GO:0005737">
    <property type="term" value="C:cytoplasm"/>
    <property type="evidence" value="ECO:0007669"/>
    <property type="project" value="InterPro"/>
</dbReference>
<protein>
    <recommendedName>
        <fullName evidence="5">Serine acetyltransferase</fullName>
        <ecNumber evidence="5">2.3.1.30</ecNumber>
    </recommendedName>
</protein>
<sequence length="184" mass="19940">MSLFRLIRSDFMRYRSYGGHVVGIVFFTQGFWASTQYRIAHYIHTRVTLQPFRIVLRLWMLFWQKSVEILTGISIPAAARIGHGFYIGHFGTIIIHPDVVIGNNCNIAQGVTIGVSGVEGRRGVPVIGDRVFLGANSVIAGPITVGNDVLVGACSLVNKSVAENAVVQGVPAAVLSNRGSNGYI</sequence>
<evidence type="ECO:0000256" key="4">
    <source>
        <dbReference type="ARBA" id="ARBA00023315"/>
    </source>
</evidence>
<dbReference type="InterPro" id="IPR005881">
    <property type="entry name" value="Ser_O-AcTrfase"/>
</dbReference>
<dbReference type="EMBL" id="CP028811">
    <property type="protein sequence ID" value="AWA29792.1"/>
    <property type="molecule type" value="Genomic_DNA"/>
</dbReference>
<dbReference type="InterPro" id="IPR018357">
    <property type="entry name" value="Hexapep_transf_CS"/>
</dbReference>
<dbReference type="KEGG" id="fmg:HYN48_06710"/>
<evidence type="ECO:0000256" key="1">
    <source>
        <dbReference type="ARBA" id="ARBA00007274"/>
    </source>
</evidence>
<dbReference type="PROSITE" id="PS00101">
    <property type="entry name" value="HEXAPEP_TRANSFERASES"/>
    <property type="match status" value="1"/>
</dbReference>
<dbReference type="Proteomes" id="UP000244193">
    <property type="component" value="Chromosome"/>
</dbReference>
<keyword evidence="7" id="KW-1185">Reference proteome</keyword>
<keyword evidence="4 5" id="KW-0012">Acyltransferase</keyword>
<name>A0A2S0RGF3_9FLAO</name>
<comment type="similarity">
    <text evidence="1 5">Belongs to the transferase hexapeptide repeat family.</text>
</comment>
<dbReference type="OrthoDB" id="9814490at2"/>
<organism evidence="6 7">
    <name type="scientific">Flavobacterium magnum</name>
    <dbReference type="NCBI Taxonomy" id="2162713"/>
    <lineage>
        <taxon>Bacteria</taxon>
        <taxon>Pseudomonadati</taxon>
        <taxon>Bacteroidota</taxon>
        <taxon>Flavobacteriia</taxon>
        <taxon>Flavobacteriales</taxon>
        <taxon>Flavobacteriaceae</taxon>
        <taxon>Flavobacterium</taxon>
    </lineage>
</organism>
<proteinExistence type="inferred from homology"/>
<dbReference type="GO" id="GO:0009001">
    <property type="term" value="F:serine O-acetyltransferase activity"/>
    <property type="evidence" value="ECO:0007669"/>
    <property type="project" value="UniProtKB-EC"/>
</dbReference>
<dbReference type="PANTHER" id="PTHR42811">
    <property type="entry name" value="SERINE ACETYLTRANSFERASE"/>
    <property type="match status" value="1"/>
</dbReference>
<evidence type="ECO:0000256" key="2">
    <source>
        <dbReference type="ARBA" id="ARBA00022679"/>
    </source>
</evidence>
<evidence type="ECO:0000313" key="7">
    <source>
        <dbReference type="Proteomes" id="UP000244193"/>
    </source>
</evidence>
<evidence type="ECO:0000256" key="3">
    <source>
        <dbReference type="ARBA" id="ARBA00022737"/>
    </source>
</evidence>
<keyword evidence="2 5" id="KW-0808">Transferase</keyword>
<evidence type="ECO:0000256" key="5">
    <source>
        <dbReference type="PIRNR" id="PIRNR000441"/>
    </source>
</evidence>
<evidence type="ECO:0000313" key="6">
    <source>
        <dbReference type="EMBL" id="AWA29792.1"/>
    </source>
</evidence>
<dbReference type="InterPro" id="IPR011004">
    <property type="entry name" value="Trimer_LpxA-like_sf"/>
</dbReference>
<dbReference type="EC" id="2.3.1.30" evidence="5"/>
<dbReference type="Gene3D" id="2.160.10.10">
    <property type="entry name" value="Hexapeptide repeat proteins"/>
    <property type="match status" value="1"/>
</dbReference>
<dbReference type="CDD" id="cd03354">
    <property type="entry name" value="LbH_SAT"/>
    <property type="match status" value="1"/>
</dbReference>
<dbReference type="SUPFAM" id="SSF51161">
    <property type="entry name" value="Trimeric LpxA-like enzymes"/>
    <property type="match status" value="1"/>
</dbReference>
<dbReference type="Pfam" id="PF00132">
    <property type="entry name" value="Hexapep"/>
    <property type="match status" value="1"/>
</dbReference>
<reference evidence="6 7" key="1">
    <citation type="submission" date="2018-04" db="EMBL/GenBank/DDBJ databases">
        <title>Genome sequencing of Flavobacterium sp. HYN0048.</title>
        <authorList>
            <person name="Yi H."/>
            <person name="Baek C."/>
        </authorList>
    </citation>
    <scope>NUCLEOTIDE SEQUENCE [LARGE SCALE GENOMIC DNA]</scope>
    <source>
        <strain evidence="6 7">HYN0048</strain>
    </source>
</reference>
<dbReference type="AlphaFoldDB" id="A0A2S0RGF3"/>
<gene>
    <name evidence="6" type="ORF">HYN48_06710</name>
</gene>
<dbReference type="InterPro" id="IPR001451">
    <property type="entry name" value="Hexapep"/>
</dbReference>
<comment type="catalytic activity">
    <reaction evidence="5">
        <text>L-serine + acetyl-CoA = O-acetyl-L-serine + CoA</text>
        <dbReference type="Rhea" id="RHEA:24560"/>
        <dbReference type="ChEBI" id="CHEBI:33384"/>
        <dbReference type="ChEBI" id="CHEBI:57287"/>
        <dbReference type="ChEBI" id="CHEBI:57288"/>
        <dbReference type="ChEBI" id="CHEBI:58340"/>
        <dbReference type="EC" id="2.3.1.30"/>
    </reaction>
</comment>
<dbReference type="InterPro" id="IPR045304">
    <property type="entry name" value="LbH_SAT"/>
</dbReference>
<dbReference type="GO" id="GO:0006535">
    <property type="term" value="P:cysteine biosynthetic process from serine"/>
    <property type="evidence" value="ECO:0007669"/>
    <property type="project" value="InterPro"/>
</dbReference>